<dbReference type="UniPathway" id="UPA00344"/>
<dbReference type="InterPro" id="IPR005111">
    <property type="entry name" value="MoeA_C_domain_IV"/>
</dbReference>
<dbReference type="Pfam" id="PF03453">
    <property type="entry name" value="MoeA_N"/>
    <property type="match status" value="1"/>
</dbReference>
<comment type="cofactor">
    <cofactor evidence="1 13">
        <name>Mg(2+)</name>
        <dbReference type="ChEBI" id="CHEBI:18420"/>
    </cofactor>
</comment>
<dbReference type="Gene3D" id="2.170.190.11">
    <property type="entry name" value="Molybdopterin biosynthesis moea protein, domain 3"/>
    <property type="match status" value="1"/>
</dbReference>
<dbReference type="GO" id="GO:0005829">
    <property type="term" value="C:cytosol"/>
    <property type="evidence" value="ECO:0007669"/>
    <property type="project" value="TreeGrafter"/>
</dbReference>
<dbReference type="FunFam" id="2.170.190.11:FF:000001">
    <property type="entry name" value="Molybdopterin molybdenumtransferase"/>
    <property type="match status" value="1"/>
</dbReference>
<dbReference type="AlphaFoldDB" id="F0T0H6"/>
<protein>
    <recommendedName>
        <fullName evidence="6 13">Molybdopterin molybdenumtransferase</fullName>
        <ecNumber evidence="5 13">2.10.1.1</ecNumber>
    </recommendedName>
</protein>
<evidence type="ECO:0000256" key="9">
    <source>
        <dbReference type="ARBA" id="ARBA00022723"/>
    </source>
</evidence>
<evidence type="ECO:0000256" key="13">
    <source>
        <dbReference type="RuleBase" id="RU365090"/>
    </source>
</evidence>
<reference evidence="16" key="2">
    <citation type="submission" date="2011-02" db="EMBL/GenBank/DDBJ databases">
        <title>The complete genome of Syntrophobotulus glycolicus DSM 8271.</title>
        <authorList>
            <person name="Lucas S."/>
            <person name="Copeland A."/>
            <person name="Lapidus A."/>
            <person name="Bruce D."/>
            <person name="Goodwin L."/>
            <person name="Pitluck S."/>
            <person name="Kyrpides N."/>
            <person name="Mavromatis K."/>
            <person name="Pagani I."/>
            <person name="Ivanova N."/>
            <person name="Mikhailova N."/>
            <person name="Chertkov O."/>
            <person name="Held B."/>
            <person name="Detter J.C."/>
            <person name="Tapia R."/>
            <person name="Han C."/>
            <person name="Land M."/>
            <person name="Hauser L."/>
            <person name="Markowitz V."/>
            <person name="Cheng J.-F."/>
            <person name="Hugenholtz P."/>
            <person name="Woyke T."/>
            <person name="Wu D."/>
            <person name="Spring S."/>
            <person name="Schroeder M."/>
            <person name="Brambilla E."/>
            <person name="Klenk H.-P."/>
            <person name="Eisen J.A."/>
        </authorList>
    </citation>
    <scope>NUCLEOTIDE SEQUENCE [LARGE SCALE GENOMIC DNA]</scope>
    <source>
        <strain evidence="16">DSM 8271 / FlGlyR</strain>
    </source>
</reference>
<dbReference type="GO" id="GO:0046872">
    <property type="term" value="F:metal ion binding"/>
    <property type="evidence" value="ECO:0007669"/>
    <property type="project" value="UniProtKB-UniRule"/>
</dbReference>
<evidence type="ECO:0000256" key="12">
    <source>
        <dbReference type="ARBA" id="ARBA00047317"/>
    </source>
</evidence>
<dbReference type="Gene3D" id="3.40.980.10">
    <property type="entry name" value="MoaB/Mog-like domain"/>
    <property type="match status" value="1"/>
</dbReference>
<dbReference type="eggNOG" id="COG0303">
    <property type="taxonomic scope" value="Bacteria"/>
</dbReference>
<dbReference type="InterPro" id="IPR036425">
    <property type="entry name" value="MoaB/Mog-like_dom_sf"/>
</dbReference>
<comment type="similarity">
    <text evidence="4 13">Belongs to the MoeA family.</text>
</comment>
<evidence type="ECO:0000256" key="8">
    <source>
        <dbReference type="ARBA" id="ARBA00022679"/>
    </source>
</evidence>
<dbReference type="PANTHER" id="PTHR10192">
    <property type="entry name" value="MOLYBDOPTERIN BIOSYNTHESIS PROTEIN"/>
    <property type="match status" value="1"/>
</dbReference>
<evidence type="ECO:0000256" key="2">
    <source>
        <dbReference type="ARBA" id="ARBA00002901"/>
    </source>
</evidence>
<keyword evidence="10 13" id="KW-0460">Magnesium</keyword>
<gene>
    <name evidence="15" type="ordered locus">Sgly_3080</name>
</gene>
<dbReference type="GO" id="GO:0061599">
    <property type="term" value="F:molybdopterin molybdotransferase activity"/>
    <property type="evidence" value="ECO:0007669"/>
    <property type="project" value="UniProtKB-UniRule"/>
</dbReference>
<dbReference type="InterPro" id="IPR005110">
    <property type="entry name" value="MoeA_linker/N"/>
</dbReference>
<dbReference type="Gene3D" id="2.40.340.10">
    <property type="entry name" value="MoeA, C-terminal, domain IV"/>
    <property type="match status" value="1"/>
</dbReference>
<evidence type="ECO:0000256" key="3">
    <source>
        <dbReference type="ARBA" id="ARBA00005046"/>
    </source>
</evidence>
<dbReference type="SMART" id="SM00852">
    <property type="entry name" value="MoCF_biosynth"/>
    <property type="match status" value="1"/>
</dbReference>
<organism evidence="15 16">
    <name type="scientific">Syntrophobotulus glycolicus (strain DSM 8271 / FlGlyR)</name>
    <dbReference type="NCBI Taxonomy" id="645991"/>
    <lineage>
        <taxon>Bacteria</taxon>
        <taxon>Bacillati</taxon>
        <taxon>Bacillota</taxon>
        <taxon>Clostridia</taxon>
        <taxon>Eubacteriales</taxon>
        <taxon>Desulfitobacteriaceae</taxon>
        <taxon>Syntrophobotulus</taxon>
    </lineage>
</organism>
<dbReference type="PROSITE" id="PS51257">
    <property type="entry name" value="PROKAR_LIPOPROTEIN"/>
    <property type="match status" value="1"/>
</dbReference>
<dbReference type="FunFam" id="3.40.980.10:FF:000004">
    <property type="entry name" value="Molybdopterin molybdenumtransferase"/>
    <property type="match status" value="1"/>
</dbReference>
<name>F0T0H6_SYNGF</name>
<dbReference type="STRING" id="645991.Sgly_3080"/>
<dbReference type="Proteomes" id="UP000007488">
    <property type="component" value="Chromosome"/>
</dbReference>
<dbReference type="InterPro" id="IPR001453">
    <property type="entry name" value="MoaB/Mog_dom"/>
</dbReference>
<dbReference type="SUPFAM" id="SSF53218">
    <property type="entry name" value="Molybdenum cofactor biosynthesis proteins"/>
    <property type="match status" value="1"/>
</dbReference>
<comment type="pathway">
    <text evidence="3 13">Cofactor biosynthesis; molybdopterin biosynthesis.</text>
</comment>
<dbReference type="EC" id="2.10.1.1" evidence="5 13"/>
<dbReference type="PANTHER" id="PTHR10192:SF5">
    <property type="entry name" value="GEPHYRIN"/>
    <property type="match status" value="1"/>
</dbReference>
<comment type="function">
    <text evidence="2 13">Catalyzes the insertion of molybdate into adenylated molybdopterin with the concomitant release of AMP.</text>
</comment>
<dbReference type="HOGENOM" id="CLU_010186_7_1_9"/>
<dbReference type="Pfam" id="PF03454">
    <property type="entry name" value="MoeA_C"/>
    <property type="match status" value="1"/>
</dbReference>
<keyword evidence="16" id="KW-1185">Reference proteome</keyword>
<evidence type="ECO:0000256" key="1">
    <source>
        <dbReference type="ARBA" id="ARBA00001946"/>
    </source>
</evidence>
<dbReference type="InterPro" id="IPR036135">
    <property type="entry name" value="MoeA_linker/N_sf"/>
</dbReference>
<dbReference type="Gene3D" id="3.90.105.10">
    <property type="entry name" value="Molybdopterin biosynthesis moea protein, domain 2"/>
    <property type="match status" value="1"/>
</dbReference>
<evidence type="ECO:0000259" key="14">
    <source>
        <dbReference type="SMART" id="SM00852"/>
    </source>
</evidence>
<keyword evidence="9 13" id="KW-0479">Metal-binding</keyword>
<evidence type="ECO:0000256" key="10">
    <source>
        <dbReference type="ARBA" id="ARBA00022842"/>
    </source>
</evidence>
<evidence type="ECO:0000313" key="16">
    <source>
        <dbReference type="Proteomes" id="UP000007488"/>
    </source>
</evidence>
<dbReference type="CDD" id="cd00887">
    <property type="entry name" value="MoeA"/>
    <property type="match status" value="1"/>
</dbReference>
<dbReference type="InterPro" id="IPR038987">
    <property type="entry name" value="MoeA-like"/>
</dbReference>
<feature type="domain" description="MoaB/Mog" evidence="14">
    <location>
        <begin position="223"/>
        <end position="361"/>
    </location>
</feature>
<keyword evidence="8 13" id="KW-0808">Transferase</keyword>
<reference evidence="15 16" key="1">
    <citation type="journal article" date="2011" name="Stand. Genomic Sci.">
        <title>Complete genome sequence of Syntrophobotulus glycolicus type strain (FlGlyR).</title>
        <authorList>
            <person name="Han C."/>
            <person name="Mwirichia R."/>
            <person name="Chertkov O."/>
            <person name="Held B."/>
            <person name="Lapidus A."/>
            <person name="Nolan M."/>
            <person name="Lucas S."/>
            <person name="Hammon N."/>
            <person name="Deshpande S."/>
            <person name="Cheng J.F."/>
            <person name="Tapia R."/>
            <person name="Goodwin L."/>
            <person name="Pitluck S."/>
            <person name="Huntemann M."/>
            <person name="Liolios K."/>
            <person name="Ivanova N."/>
            <person name="Pagani I."/>
            <person name="Mavromatis K."/>
            <person name="Ovchinikova G."/>
            <person name="Pati A."/>
            <person name="Chen A."/>
            <person name="Palaniappan K."/>
            <person name="Land M."/>
            <person name="Hauser L."/>
            <person name="Brambilla E.M."/>
            <person name="Rohde M."/>
            <person name="Spring S."/>
            <person name="Sikorski J."/>
            <person name="Goker M."/>
            <person name="Woyke T."/>
            <person name="Bristow J."/>
            <person name="Eisen J.A."/>
            <person name="Markowitz V."/>
            <person name="Hugenholtz P."/>
            <person name="Kyrpides N.C."/>
            <person name="Klenk H.P."/>
            <person name="Detter J.C."/>
        </authorList>
    </citation>
    <scope>NUCLEOTIDE SEQUENCE [LARGE SCALE GENOMIC DNA]</scope>
    <source>
        <strain evidence="16">DSM 8271 / FlGlyR</strain>
    </source>
</reference>
<keyword evidence="7 13" id="KW-0500">Molybdenum</keyword>
<dbReference type="SUPFAM" id="SSF63882">
    <property type="entry name" value="MoeA N-terminal region -like"/>
    <property type="match status" value="1"/>
</dbReference>
<comment type="catalytic activity">
    <reaction evidence="12">
        <text>adenylyl-molybdopterin + molybdate = Mo-molybdopterin + AMP + H(+)</text>
        <dbReference type="Rhea" id="RHEA:35047"/>
        <dbReference type="ChEBI" id="CHEBI:15378"/>
        <dbReference type="ChEBI" id="CHEBI:36264"/>
        <dbReference type="ChEBI" id="CHEBI:62727"/>
        <dbReference type="ChEBI" id="CHEBI:71302"/>
        <dbReference type="ChEBI" id="CHEBI:456215"/>
        <dbReference type="EC" id="2.10.1.1"/>
    </reaction>
</comment>
<dbReference type="SUPFAM" id="SSF63867">
    <property type="entry name" value="MoeA C-terminal domain-like"/>
    <property type="match status" value="1"/>
</dbReference>
<dbReference type="NCBIfam" id="TIGR00177">
    <property type="entry name" value="molyb_syn"/>
    <property type="match status" value="1"/>
</dbReference>
<dbReference type="KEGG" id="sgy:Sgly_3080"/>
<evidence type="ECO:0000256" key="6">
    <source>
        <dbReference type="ARBA" id="ARBA00021108"/>
    </source>
</evidence>
<evidence type="ECO:0000256" key="4">
    <source>
        <dbReference type="ARBA" id="ARBA00010763"/>
    </source>
</evidence>
<proteinExistence type="inferred from homology"/>
<accession>F0T0H6</accession>
<evidence type="ECO:0000256" key="11">
    <source>
        <dbReference type="ARBA" id="ARBA00023150"/>
    </source>
</evidence>
<sequence>MAYKVRVNLIGAYFGMFLSLSCKGRGFSVLTVESARKYGGFMETNVSAEKALQFLLGNCPAGGQERVALPDSLGRVLDEDIRAGEDIPQFDRSPLDGYAFRAADTLRAGEDNPLILEVIEEVPAGYTPSKAVSAGKTIKVMTGAPIPEGADAVVKYEETLEKGNTVSLFQAFRSGQNIVRAGEDVMKGQIVARKGSVVNPPLIGLLAALGISEISVFRRPRVAVVSTGEELQDLGEELEKGKIRNSNSYSLAAYISELGGEPLVIGTAGDKAEEVAVLMKRGLAEADVVMTTGGVSVGDYDVVQDAVRLAGAEVLFWRIDMKPGSPTLAALKDGKLILGLSGNPAAGMVVFQLLASPLIKKLAGRAEYLWQRIEVLLKEDFRKNSPRRRYLRGRLVWEKGTALMEFTGGQGNDVLSSLIECDLLAEIPAGSGPLKAGEKLEALLLK</sequence>
<dbReference type="GO" id="GO:0006777">
    <property type="term" value="P:Mo-molybdopterin cofactor biosynthetic process"/>
    <property type="evidence" value="ECO:0007669"/>
    <property type="project" value="UniProtKB-UniRule"/>
</dbReference>
<evidence type="ECO:0000256" key="7">
    <source>
        <dbReference type="ARBA" id="ARBA00022505"/>
    </source>
</evidence>
<dbReference type="Pfam" id="PF00994">
    <property type="entry name" value="MoCF_biosynth"/>
    <property type="match status" value="1"/>
</dbReference>
<dbReference type="NCBIfam" id="NF045515">
    <property type="entry name" value="Glp_gephyrin"/>
    <property type="match status" value="1"/>
</dbReference>
<keyword evidence="11 13" id="KW-0501">Molybdenum cofactor biosynthesis</keyword>
<dbReference type="EMBL" id="CP002547">
    <property type="protein sequence ID" value="ADY57348.1"/>
    <property type="molecule type" value="Genomic_DNA"/>
</dbReference>
<evidence type="ECO:0000313" key="15">
    <source>
        <dbReference type="EMBL" id="ADY57348.1"/>
    </source>
</evidence>
<dbReference type="InterPro" id="IPR036688">
    <property type="entry name" value="MoeA_C_domain_IV_sf"/>
</dbReference>
<evidence type="ECO:0000256" key="5">
    <source>
        <dbReference type="ARBA" id="ARBA00013269"/>
    </source>
</evidence>